<proteinExistence type="predicted"/>
<dbReference type="InterPro" id="IPR029044">
    <property type="entry name" value="Nucleotide-diphossugar_trans"/>
</dbReference>
<dbReference type="GO" id="GO:0016740">
    <property type="term" value="F:transferase activity"/>
    <property type="evidence" value="ECO:0007669"/>
    <property type="project" value="UniProtKB-KW"/>
</dbReference>
<dbReference type="Gene3D" id="3.90.550.10">
    <property type="entry name" value="Spore Coat Polysaccharide Biosynthesis Protein SpsA, Chain A"/>
    <property type="match status" value="1"/>
</dbReference>
<evidence type="ECO:0000259" key="1">
    <source>
        <dbReference type="Pfam" id="PF00535"/>
    </source>
</evidence>
<keyword evidence="2" id="KW-0808">Transferase</keyword>
<accession>A0A7W8E6J7</accession>
<gene>
    <name evidence="2" type="ORF">HDF16_005487</name>
</gene>
<dbReference type="SUPFAM" id="SSF53448">
    <property type="entry name" value="Nucleotide-diphospho-sugar transferases"/>
    <property type="match status" value="1"/>
</dbReference>
<dbReference type="CDD" id="cd00761">
    <property type="entry name" value="Glyco_tranf_GTA_type"/>
    <property type="match status" value="1"/>
</dbReference>
<dbReference type="Pfam" id="PF00535">
    <property type="entry name" value="Glycos_transf_2"/>
    <property type="match status" value="1"/>
</dbReference>
<dbReference type="Proteomes" id="UP000540989">
    <property type="component" value="Unassembled WGS sequence"/>
</dbReference>
<evidence type="ECO:0000313" key="2">
    <source>
        <dbReference type="EMBL" id="MBB5060751.1"/>
    </source>
</evidence>
<feature type="domain" description="Glycosyltransferase 2-like" evidence="1">
    <location>
        <begin position="3"/>
        <end position="61"/>
    </location>
</feature>
<sequence length="222" mass="25538">MSDDRVRYFHLDKPHTVGAKRNVLNSYARGAFIVHFDDDDLYAPCYLAGSVEDLQKHNADLRKLEAFFIHDARISQSFFWDQSEVPDTQFICKAGVPFGTRKVDAVVLQKSLRHRLGYGFSYSYKQSLWARFPFPDVDFAEDLYFMATVVKASRPVVFCHDEVGACIHLIHASNLSGCFPQYMIPPFLMKRLFPSFEWLFTIHPSSPIIDKREQSDTSPVLS</sequence>
<dbReference type="InterPro" id="IPR001173">
    <property type="entry name" value="Glyco_trans_2-like"/>
</dbReference>
<reference evidence="2 3" key="1">
    <citation type="submission" date="2020-08" db="EMBL/GenBank/DDBJ databases">
        <title>Genomic Encyclopedia of Type Strains, Phase IV (KMG-V): Genome sequencing to study the core and pangenomes of soil and plant-associated prokaryotes.</title>
        <authorList>
            <person name="Whitman W."/>
        </authorList>
    </citation>
    <scope>NUCLEOTIDE SEQUENCE [LARGE SCALE GENOMIC DNA]</scope>
    <source>
        <strain evidence="2 3">M8UP14</strain>
    </source>
</reference>
<dbReference type="AlphaFoldDB" id="A0A7W8E6J7"/>
<name>A0A7W8E6J7_9BACT</name>
<comment type="caution">
    <text evidence="2">The sequence shown here is derived from an EMBL/GenBank/DDBJ whole genome shotgun (WGS) entry which is preliminary data.</text>
</comment>
<keyword evidence="3" id="KW-1185">Reference proteome</keyword>
<dbReference type="EMBL" id="JACHIP010000018">
    <property type="protein sequence ID" value="MBB5060751.1"/>
    <property type="molecule type" value="Genomic_DNA"/>
</dbReference>
<organism evidence="2 3">
    <name type="scientific">Granulicella aggregans</name>
    <dbReference type="NCBI Taxonomy" id="474949"/>
    <lineage>
        <taxon>Bacteria</taxon>
        <taxon>Pseudomonadati</taxon>
        <taxon>Acidobacteriota</taxon>
        <taxon>Terriglobia</taxon>
        <taxon>Terriglobales</taxon>
        <taxon>Acidobacteriaceae</taxon>
        <taxon>Granulicella</taxon>
    </lineage>
</organism>
<protein>
    <submittedName>
        <fullName evidence="2">Glycosyltransferase involved in cell wall biosynthesis</fullName>
    </submittedName>
</protein>
<evidence type="ECO:0000313" key="3">
    <source>
        <dbReference type="Proteomes" id="UP000540989"/>
    </source>
</evidence>